<reference evidence="2" key="1">
    <citation type="submission" date="2022-11" db="UniProtKB">
        <authorList>
            <consortium name="WormBaseParasite"/>
        </authorList>
    </citation>
    <scope>IDENTIFICATION</scope>
</reference>
<protein>
    <submittedName>
        <fullName evidence="2">Uncharacterized protein</fullName>
    </submittedName>
</protein>
<evidence type="ECO:0000313" key="2">
    <source>
        <dbReference type="WBParaSite" id="nRc.2.0.1.t08979-RA"/>
    </source>
</evidence>
<name>A0A915I6I8_ROMCU</name>
<sequence>AAYISKFCDSIELEHGFLPQSRHALRIDQQKAEIYNRSCLRRLKQRRYQIDGGEAPFELLLFCAQLQHDSTASLMANSEFYSGKMYTRHSIIYRYGRREKSEKEKIEEIQENNRQRREYKKKLLSDLTMIQTKPHEHLNDQTRTVIINLYSYFRFEKAAKSPLISPKNVLKRLALATGIPKWSLVRTVSTKI</sequence>
<organism evidence="1 2">
    <name type="scientific">Romanomermis culicivorax</name>
    <name type="common">Nematode worm</name>
    <dbReference type="NCBI Taxonomy" id="13658"/>
    <lineage>
        <taxon>Eukaryota</taxon>
        <taxon>Metazoa</taxon>
        <taxon>Ecdysozoa</taxon>
        <taxon>Nematoda</taxon>
        <taxon>Enoplea</taxon>
        <taxon>Dorylaimia</taxon>
        <taxon>Mermithida</taxon>
        <taxon>Mermithoidea</taxon>
        <taxon>Mermithidae</taxon>
        <taxon>Romanomermis</taxon>
    </lineage>
</organism>
<keyword evidence="1" id="KW-1185">Reference proteome</keyword>
<dbReference type="Proteomes" id="UP000887565">
    <property type="component" value="Unplaced"/>
</dbReference>
<proteinExistence type="predicted"/>
<accession>A0A915I6I8</accession>
<evidence type="ECO:0000313" key="1">
    <source>
        <dbReference type="Proteomes" id="UP000887565"/>
    </source>
</evidence>
<dbReference type="WBParaSite" id="nRc.2.0.1.t08979-RA">
    <property type="protein sequence ID" value="nRc.2.0.1.t08979-RA"/>
    <property type="gene ID" value="nRc.2.0.1.g08979"/>
</dbReference>
<dbReference type="AlphaFoldDB" id="A0A915I6I8"/>